<evidence type="ECO:0000313" key="2">
    <source>
        <dbReference type="Proteomes" id="UP000190852"/>
    </source>
</evidence>
<organism evidence="1 2">
    <name type="scientific">Parabacteroides chartae</name>
    <dbReference type="NCBI Taxonomy" id="1037355"/>
    <lineage>
        <taxon>Bacteria</taxon>
        <taxon>Pseudomonadati</taxon>
        <taxon>Bacteroidota</taxon>
        <taxon>Bacteroidia</taxon>
        <taxon>Bacteroidales</taxon>
        <taxon>Tannerellaceae</taxon>
        <taxon>Parabacteroides</taxon>
    </lineage>
</organism>
<sequence>MEPALGRFTTLDPLAEKYYSVSPYVYCANNPVKFIDPDGREIRIYRSQVLNEEKATVIIEVTGKLVNKSSTEYTNEQLQSYAERLSSSISKIYTGEGENINFRAEVNITVATDQNGITESDHIFTLFNQGELPGSEGKSTIAGNAVKGEKRINISKHILDRKEETSGEYAETGKTENGLSTFERTAAHELGHSATLTHPKPNSLNRNLMHQAKVSNSGKIVTESQILQIEKAYLNKELNK</sequence>
<gene>
    <name evidence="1" type="ORF">SAMN05660349_03280</name>
</gene>
<dbReference type="Proteomes" id="UP000190852">
    <property type="component" value="Unassembled WGS sequence"/>
</dbReference>
<dbReference type="RefSeq" id="WP_245832623.1">
    <property type="nucleotide sequence ID" value="NZ_FUYQ01000038.1"/>
</dbReference>
<dbReference type="Gene3D" id="3.40.390.10">
    <property type="entry name" value="Collagenase (Catalytic Domain)"/>
    <property type="match status" value="1"/>
</dbReference>
<accession>A0A1T5F2U8</accession>
<name>A0A1T5F2U8_9BACT</name>
<dbReference type="NCBIfam" id="TIGR03696">
    <property type="entry name" value="Rhs_assc_core"/>
    <property type="match status" value="1"/>
</dbReference>
<proteinExistence type="predicted"/>
<dbReference type="InterPro" id="IPR022385">
    <property type="entry name" value="Rhs_assc_core"/>
</dbReference>
<evidence type="ECO:0000313" key="1">
    <source>
        <dbReference type="EMBL" id="SKB90493.1"/>
    </source>
</evidence>
<dbReference type="Gene3D" id="2.180.10.10">
    <property type="entry name" value="RHS repeat-associated core"/>
    <property type="match status" value="1"/>
</dbReference>
<reference evidence="2" key="1">
    <citation type="submission" date="2017-02" db="EMBL/GenBank/DDBJ databases">
        <authorList>
            <person name="Varghese N."/>
            <person name="Submissions S."/>
        </authorList>
    </citation>
    <scope>NUCLEOTIDE SEQUENCE [LARGE SCALE GENOMIC DNA]</scope>
    <source>
        <strain evidence="2">DSM 24967</strain>
    </source>
</reference>
<dbReference type="GO" id="GO:0008237">
    <property type="term" value="F:metallopeptidase activity"/>
    <property type="evidence" value="ECO:0007669"/>
    <property type="project" value="InterPro"/>
</dbReference>
<dbReference type="InterPro" id="IPR024079">
    <property type="entry name" value="MetalloPept_cat_dom_sf"/>
</dbReference>
<dbReference type="EMBL" id="FUYQ01000038">
    <property type="protein sequence ID" value="SKB90493.1"/>
    <property type="molecule type" value="Genomic_DNA"/>
</dbReference>
<dbReference type="AlphaFoldDB" id="A0A1T5F2U8"/>
<keyword evidence="2" id="KW-1185">Reference proteome</keyword>
<protein>
    <submittedName>
        <fullName evidence="1">RHS repeat-associated core domain-containing protein</fullName>
    </submittedName>
</protein>